<organism evidence="1 2">
    <name type="scientific">Cystoisospora suis</name>
    <dbReference type="NCBI Taxonomy" id="483139"/>
    <lineage>
        <taxon>Eukaryota</taxon>
        <taxon>Sar</taxon>
        <taxon>Alveolata</taxon>
        <taxon>Apicomplexa</taxon>
        <taxon>Conoidasida</taxon>
        <taxon>Coccidia</taxon>
        <taxon>Eucoccidiorida</taxon>
        <taxon>Eimeriorina</taxon>
        <taxon>Sarcocystidae</taxon>
        <taxon>Cystoisospora</taxon>
    </lineage>
</organism>
<keyword evidence="2" id="KW-1185">Reference proteome</keyword>
<name>A0A2C6KEW1_9APIC</name>
<dbReference type="VEuPathDB" id="ToxoDB:CSUI_011225"/>
<dbReference type="Proteomes" id="UP000221165">
    <property type="component" value="Unassembled WGS sequence"/>
</dbReference>
<proteinExistence type="predicted"/>
<protein>
    <submittedName>
        <fullName evidence="1">Uncharacterized protein</fullName>
    </submittedName>
</protein>
<sequence length="97" mass="10203">VQPGTTVRQRIVCAGAVTNAARAGPVAGARKPFGEGSLTEKLNAVFADHAAALRRCRRLGAALRQPVKPDGVSVAGWAFQQLLSRLQETLRNAVNGN</sequence>
<feature type="non-terminal residue" evidence="1">
    <location>
        <position position="1"/>
    </location>
</feature>
<gene>
    <name evidence="1" type="ORF">CSUI_011225</name>
</gene>
<dbReference type="RefSeq" id="XP_067916698.1">
    <property type="nucleotide sequence ID" value="XM_068071326.1"/>
</dbReference>
<dbReference type="EMBL" id="MIGC01010225">
    <property type="protein sequence ID" value="PHJ14964.1"/>
    <property type="molecule type" value="Genomic_DNA"/>
</dbReference>
<evidence type="ECO:0000313" key="2">
    <source>
        <dbReference type="Proteomes" id="UP000221165"/>
    </source>
</evidence>
<evidence type="ECO:0000313" key="1">
    <source>
        <dbReference type="EMBL" id="PHJ14964.1"/>
    </source>
</evidence>
<reference evidence="1 2" key="1">
    <citation type="journal article" date="2017" name="Int. J. Parasitol.">
        <title>The genome of the protozoan parasite Cystoisospora suis and a reverse vaccinology approach to identify vaccine candidates.</title>
        <authorList>
            <person name="Palmieri N."/>
            <person name="Shrestha A."/>
            <person name="Ruttkowski B."/>
            <person name="Beck T."/>
            <person name="Vogl C."/>
            <person name="Tomley F."/>
            <person name="Blake D.P."/>
            <person name="Joachim A."/>
        </authorList>
    </citation>
    <scope>NUCLEOTIDE SEQUENCE [LARGE SCALE GENOMIC DNA]</scope>
    <source>
        <strain evidence="1 2">Wien I</strain>
    </source>
</reference>
<dbReference type="AlphaFoldDB" id="A0A2C6KEW1"/>
<accession>A0A2C6KEW1</accession>
<dbReference type="GeneID" id="94434537"/>
<comment type="caution">
    <text evidence="1">The sequence shown here is derived from an EMBL/GenBank/DDBJ whole genome shotgun (WGS) entry which is preliminary data.</text>
</comment>